<sequence length="350" mass="39056">MDRSLDEIINSRDAPRGRGRRPRGDNHSAAPRMDAARAPRRDDFPRDGVRKSYRDNGRDIDRDWVHDKYEDEDAGRPARRPRNDRYSRHSPEQSREDVAPKVIRADNLHYDLTENDLNGLFSRIGRVQNIRLLYDRADRSQGIAFITYVHPEDARDAMREFDGANAMGQPLRLSLQNGSSTKPSRNPFDTAERPTRSLFDRIEGDERRGGGGRRRGRSASPRRAPENVDRYVPGARGRGSRSPRRRGGREFGRAPGARREERPKRGGGRGGAGGAQNTEGRPAAQGRVRKTAEELDAEMDSYWTNTAGAGAEDGQAAEGRDDQISTAPQTQNPAAGTTSAMDDDIDLMVE</sequence>
<dbReference type="SUPFAM" id="SSF54928">
    <property type="entry name" value="RNA-binding domain, RBD"/>
    <property type="match status" value="1"/>
</dbReference>
<dbReference type="EMBL" id="JBFMKM010000018">
    <property type="protein sequence ID" value="KAL1296650.1"/>
    <property type="molecule type" value="Genomic_DNA"/>
</dbReference>
<feature type="compositionally biased region" description="Basic and acidic residues" evidence="3">
    <location>
        <begin position="1"/>
        <end position="26"/>
    </location>
</feature>
<dbReference type="SMART" id="SM00360">
    <property type="entry name" value="RRM"/>
    <property type="match status" value="1"/>
</dbReference>
<feature type="compositionally biased region" description="Basic and acidic residues" evidence="3">
    <location>
        <begin position="248"/>
        <end position="264"/>
    </location>
</feature>
<name>A0ABR3P1Q3_9PEZI</name>
<accession>A0ABR3P1Q3</accession>
<feature type="compositionally biased region" description="Basic residues" evidence="3">
    <location>
        <begin position="238"/>
        <end position="247"/>
    </location>
</feature>
<organism evidence="5 6">
    <name type="scientific">Neodothiora populina</name>
    <dbReference type="NCBI Taxonomy" id="2781224"/>
    <lineage>
        <taxon>Eukaryota</taxon>
        <taxon>Fungi</taxon>
        <taxon>Dikarya</taxon>
        <taxon>Ascomycota</taxon>
        <taxon>Pezizomycotina</taxon>
        <taxon>Dothideomycetes</taxon>
        <taxon>Dothideomycetidae</taxon>
        <taxon>Dothideales</taxon>
        <taxon>Dothioraceae</taxon>
        <taxon>Neodothiora</taxon>
    </lineage>
</organism>
<dbReference type="PANTHER" id="PTHR19965">
    <property type="entry name" value="RNA AND EXPORT FACTOR BINDING PROTEIN"/>
    <property type="match status" value="1"/>
</dbReference>
<feature type="compositionally biased region" description="Low complexity" evidence="3">
    <location>
        <begin position="307"/>
        <end position="317"/>
    </location>
</feature>
<feature type="compositionally biased region" description="Acidic residues" evidence="3">
    <location>
        <begin position="341"/>
        <end position="350"/>
    </location>
</feature>
<feature type="compositionally biased region" description="Polar residues" evidence="3">
    <location>
        <begin position="324"/>
        <end position="340"/>
    </location>
</feature>
<evidence type="ECO:0000259" key="4">
    <source>
        <dbReference type="PROSITE" id="PS50102"/>
    </source>
</evidence>
<dbReference type="CDD" id="cd12418">
    <property type="entry name" value="RRM_Aly_REF_like"/>
    <property type="match status" value="1"/>
</dbReference>
<evidence type="ECO:0000313" key="6">
    <source>
        <dbReference type="Proteomes" id="UP001562354"/>
    </source>
</evidence>
<dbReference type="InterPro" id="IPR012677">
    <property type="entry name" value="Nucleotide-bd_a/b_plait_sf"/>
</dbReference>
<evidence type="ECO:0000256" key="2">
    <source>
        <dbReference type="PROSITE-ProRule" id="PRU00176"/>
    </source>
</evidence>
<feature type="compositionally biased region" description="Basic and acidic residues" evidence="3">
    <location>
        <begin position="190"/>
        <end position="209"/>
    </location>
</feature>
<comment type="caution">
    <text evidence="5">The sequence shown here is derived from an EMBL/GenBank/DDBJ whole genome shotgun (WGS) entry which is preliminary data.</text>
</comment>
<evidence type="ECO:0000256" key="1">
    <source>
        <dbReference type="ARBA" id="ARBA00022884"/>
    </source>
</evidence>
<dbReference type="SMART" id="SM01218">
    <property type="entry name" value="FoP_duplication"/>
    <property type="match status" value="1"/>
</dbReference>
<dbReference type="Gene3D" id="3.30.70.330">
    <property type="match status" value="1"/>
</dbReference>
<evidence type="ECO:0000256" key="3">
    <source>
        <dbReference type="SAM" id="MobiDB-lite"/>
    </source>
</evidence>
<proteinExistence type="predicted"/>
<feature type="region of interest" description="Disordered" evidence="3">
    <location>
        <begin position="1"/>
        <end position="57"/>
    </location>
</feature>
<feature type="compositionally biased region" description="Basic and acidic residues" evidence="3">
    <location>
        <begin position="34"/>
        <end position="57"/>
    </location>
</feature>
<dbReference type="InterPro" id="IPR035979">
    <property type="entry name" value="RBD_domain_sf"/>
</dbReference>
<feature type="domain" description="RRM" evidence="4">
    <location>
        <begin position="101"/>
        <end position="178"/>
    </location>
</feature>
<dbReference type="InterPro" id="IPR000504">
    <property type="entry name" value="RRM_dom"/>
</dbReference>
<feature type="region of interest" description="Disordered" evidence="3">
    <location>
        <begin position="173"/>
        <end position="350"/>
    </location>
</feature>
<evidence type="ECO:0000313" key="5">
    <source>
        <dbReference type="EMBL" id="KAL1296650.1"/>
    </source>
</evidence>
<keyword evidence="1 2" id="KW-0694">RNA-binding</keyword>
<dbReference type="RefSeq" id="XP_069196332.1">
    <property type="nucleotide sequence ID" value="XM_069340528.1"/>
</dbReference>
<dbReference type="PROSITE" id="PS50102">
    <property type="entry name" value="RRM"/>
    <property type="match status" value="1"/>
</dbReference>
<reference evidence="5 6" key="1">
    <citation type="submission" date="2024-07" db="EMBL/GenBank/DDBJ databases">
        <title>Draft sequence of the Neodothiora populina.</title>
        <authorList>
            <person name="Drown D.D."/>
            <person name="Schuette U.S."/>
            <person name="Buechlein A.B."/>
            <person name="Rusch D.R."/>
            <person name="Winton L.W."/>
            <person name="Adams G.A."/>
        </authorList>
    </citation>
    <scope>NUCLEOTIDE SEQUENCE [LARGE SCALE GENOMIC DNA]</scope>
    <source>
        <strain evidence="5 6">CPC 39397</strain>
    </source>
</reference>
<protein>
    <recommendedName>
        <fullName evidence="4">RRM domain-containing protein</fullName>
    </recommendedName>
</protein>
<dbReference type="Pfam" id="PF00076">
    <property type="entry name" value="RRM_1"/>
    <property type="match status" value="1"/>
</dbReference>
<dbReference type="GeneID" id="95973836"/>
<dbReference type="PANTHER" id="PTHR19965:SF82">
    <property type="entry name" value="THO COMPLEX SUBUNIT 4"/>
    <property type="match status" value="1"/>
</dbReference>
<dbReference type="Pfam" id="PF13865">
    <property type="entry name" value="FoP_duplication"/>
    <property type="match status" value="1"/>
</dbReference>
<dbReference type="InterPro" id="IPR051229">
    <property type="entry name" value="ALYREF_mRNA_export"/>
</dbReference>
<keyword evidence="6" id="KW-1185">Reference proteome</keyword>
<feature type="compositionally biased region" description="Basic and acidic residues" evidence="3">
    <location>
        <begin position="81"/>
        <end position="101"/>
    </location>
</feature>
<dbReference type="InterPro" id="IPR025715">
    <property type="entry name" value="FoP_C"/>
</dbReference>
<feature type="region of interest" description="Disordered" evidence="3">
    <location>
        <begin position="71"/>
        <end position="101"/>
    </location>
</feature>
<dbReference type="Proteomes" id="UP001562354">
    <property type="component" value="Unassembled WGS sequence"/>
</dbReference>
<gene>
    <name evidence="5" type="ORF">AAFC00_000133</name>
</gene>
<feature type="compositionally biased region" description="Polar residues" evidence="3">
    <location>
        <begin position="174"/>
        <end position="184"/>
    </location>
</feature>